<dbReference type="AlphaFoldDB" id="A0A6L3Y5S9"/>
<sequence length="611" mass="68264">MLFLSWLPAYNTPFDPISHAREDEFCIRGSIFEQEEGDIITSGFEVEIPNPGLGLIGLGRSERYAVLSEKLASDNMPVELARGRVIAVPSELGQQTLTLRFQCVPPDEDVVLKTAANDLRTGEIDGYDPYGHPDDREKFETYDALFHSRDASDDPMSALAGRLELWRWDRKTLEIERVSMVSGGDTHIIDSDGFESTLQVTLRNPPRARTRLRVVASWTQEAKGVQSLPAVNMPVDTYSWQDLMQKLPQPGTSVGENTGWHVAESEITYFNQHSILDSFDAGMEKYALNDEKVIGCQVLMQAATVGVQIRLGYDFQQQREELLTISMPVAQQEVLGDDKNETADVIHLAPLNLDPSTPLWTFEDPTTLEPMQYEIGDEVIYNGHKWRCIVAHTASTIFSYSSFVQVEKRAAINPISARFFDSTRGTRAVRYAIRMLQRRVYVRARCLEISFQCEWSAARSMKCGDFCRIYNRKIGTVQAKISSIKLVAAGAKRYAEVTLLAYLGDGSLAPVPEAGEEQTGLITYKLSATPASQPTNASALRAQVHFVDVINAYAEQKSAALFEQDPVAVIESLPTRIELDVDPIREEDLLTRNLTVTCKPIWIPRDAVIGS</sequence>
<evidence type="ECO:0000259" key="1">
    <source>
        <dbReference type="Pfam" id="PF02839"/>
    </source>
</evidence>
<proteinExistence type="predicted"/>
<dbReference type="Proteomes" id="UP000481643">
    <property type="component" value="Unassembled WGS sequence"/>
</dbReference>
<dbReference type="InterPro" id="IPR003610">
    <property type="entry name" value="CBM5/12"/>
</dbReference>
<dbReference type="EMBL" id="WBVX01000074">
    <property type="protein sequence ID" value="KAB2673628.1"/>
    <property type="molecule type" value="Genomic_DNA"/>
</dbReference>
<feature type="domain" description="Chitin-binding type-3" evidence="1">
    <location>
        <begin position="372"/>
        <end position="394"/>
    </location>
</feature>
<evidence type="ECO:0000313" key="2">
    <source>
        <dbReference type="EMBL" id="KAB2673628.1"/>
    </source>
</evidence>
<dbReference type="Gene3D" id="2.10.10.20">
    <property type="entry name" value="Carbohydrate-binding module superfamily 5/12"/>
    <property type="match status" value="1"/>
</dbReference>
<dbReference type="Pfam" id="PF02839">
    <property type="entry name" value="CBM_5_12"/>
    <property type="match status" value="1"/>
</dbReference>
<dbReference type="RefSeq" id="WP_151654663.1">
    <property type="nucleotide sequence ID" value="NZ_WBVX01000074.1"/>
</dbReference>
<organism evidence="2 3">
    <name type="scientific">Brucella tritici</name>
    <dbReference type="NCBI Taxonomy" id="94626"/>
    <lineage>
        <taxon>Bacteria</taxon>
        <taxon>Pseudomonadati</taxon>
        <taxon>Pseudomonadota</taxon>
        <taxon>Alphaproteobacteria</taxon>
        <taxon>Hyphomicrobiales</taxon>
        <taxon>Brucellaceae</taxon>
        <taxon>Brucella/Ochrobactrum group</taxon>
        <taxon>Brucella</taxon>
    </lineage>
</organism>
<gene>
    <name evidence="2" type="ORF">F9L08_29130</name>
</gene>
<comment type="caution">
    <text evidence="2">The sequence shown here is derived from an EMBL/GenBank/DDBJ whole genome shotgun (WGS) entry which is preliminary data.</text>
</comment>
<dbReference type="GO" id="GO:0004553">
    <property type="term" value="F:hydrolase activity, hydrolyzing O-glycosyl compounds"/>
    <property type="evidence" value="ECO:0007669"/>
    <property type="project" value="InterPro"/>
</dbReference>
<name>A0A6L3Y5S9_9HYPH</name>
<evidence type="ECO:0000313" key="3">
    <source>
        <dbReference type="Proteomes" id="UP000481643"/>
    </source>
</evidence>
<reference evidence="2 3" key="1">
    <citation type="submission" date="2019-09" db="EMBL/GenBank/DDBJ databases">
        <title>Taxonomic organization of the family Brucellaceae based on a phylogenomic approach.</title>
        <authorList>
            <person name="Leclercq S."/>
            <person name="Cloeckaert A."/>
            <person name="Zygmunt M.S."/>
        </authorList>
    </citation>
    <scope>NUCLEOTIDE SEQUENCE [LARGE SCALE GENOMIC DNA]</scope>
    <source>
        <strain evidence="2 3">WS1830</strain>
    </source>
</reference>
<dbReference type="GO" id="GO:0030246">
    <property type="term" value="F:carbohydrate binding"/>
    <property type="evidence" value="ECO:0007669"/>
    <property type="project" value="InterPro"/>
</dbReference>
<dbReference type="GO" id="GO:0005576">
    <property type="term" value="C:extracellular region"/>
    <property type="evidence" value="ECO:0007669"/>
    <property type="project" value="InterPro"/>
</dbReference>
<dbReference type="GO" id="GO:0005975">
    <property type="term" value="P:carbohydrate metabolic process"/>
    <property type="evidence" value="ECO:0007669"/>
    <property type="project" value="InterPro"/>
</dbReference>
<accession>A0A6L3Y5S9</accession>
<protein>
    <recommendedName>
        <fullName evidence="1">Chitin-binding type-3 domain-containing protein</fullName>
    </recommendedName>
</protein>